<comment type="caution">
    <text evidence="5">The sequence shown here is derived from an EMBL/GenBank/DDBJ whole genome shotgun (WGS) entry which is preliminary data.</text>
</comment>
<dbReference type="AlphaFoldDB" id="A0A3A4NZJ7"/>
<name>A0A3A4NZJ7_ABYX5</name>
<dbReference type="GO" id="GO:0044281">
    <property type="term" value="P:small molecule metabolic process"/>
    <property type="evidence" value="ECO:0007669"/>
    <property type="project" value="UniProtKB-ARBA"/>
</dbReference>
<dbReference type="EMBL" id="QZKU01000045">
    <property type="protein sequence ID" value="RJP23556.1"/>
    <property type="molecule type" value="Genomic_DNA"/>
</dbReference>
<dbReference type="InterPro" id="IPR051400">
    <property type="entry name" value="HAD-like_hydrolase"/>
</dbReference>
<dbReference type="Pfam" id="PF00702">
    <property type="entry name" value="Hydrolase"/>
    <property type="match status" value="1"/>
</dbReference>
<keyword evidence="4" id="KW-0460">Magnesium</keyword>
<comment type="cofactor">
    <cofactor evidence="1">
        <name>Mg(2+)</name>
        <dbReference type="ChEBI" id="CHEBI:18420"/>
    </cofactor>
</comment>
<evidence type="ECO:0000256" key="2">
    <source>
        <dbReference type="ARBA" id="ARBA00022723"/>
    </source>
</evidence>
<proteinExistence type="predicted"/>
<dbReference type="GO" id="GO:0046872">
    <property type="term" value="F:metal ion binding"/>
    <property type="evidence" value="ECO:0007669"/>
    <property type="project" value="UniProtKB-KW"/>
</dbReference>
<evidence type="ECO:0000256" key="3">
    <source>
        <dbReference type="ARBA" id="ARBA00022801"/>
    </source>
</evidence>
<evidence type="ECO:0000256" key="4">
    <source>
        <dbReference type="ARBA" id="ARBA00022842"/>
    </source>
</evidence>
<keyword evidence="2" id="KW-0479">Metal-binding</keyword>
<dbReference type="GO" id="GO:0016791">
    <property type="term" value="F:phosphatase activity"/>
    <property type="evidence" value="ECO:0007669"/>
    <property type="project" value="TreeGrafter"/>
</dbReference>
<dbReference type="NCBIfam" id="TIGR01549">
    <property type="entry name" value="HAD-SF-IA-v1"/>
    <property type="match status" value="1"/>
</dbReference>
<dbReference type="NCBIfam" id="TIGR01509">
    <property type="entry name" value="HAD-SF-IA-v3"/>
    <property type="match status" value="1"/>
</dbReference>
<dbReference type="SFLD" id="SFLDG01129">
    <property type="entry name" value="C1.5:_HAD__Beta-PGM__Phosphata"/>
    <property type="match status" value="1"/>
</dbReference>
<dbReference type="SUPFAM" id="SSF56784">
    <property type="entry name" value="HAD-like"/>
    <property type="match status" value="1"/>
</dbReference>
<organism evidence="5 6">
    <name type="scientific">Abyssobacteria bacterium (strain SURF_5)</name>
    <dbReference type="NCBI Taxonomy" id="2093360"/>
    <lineage>
        <taxon>Bacteria</taxon>
        <taxon>Pseudomonadati</taxon>
        <taxon>Candidatus Hydrogenedentota</taxon>
        <taxon>Candidatus Abyssobacteria</taxon>
    </lineage>
</organism>
<dbReference type="Gene3D" id="1.20.120.1600">
    <property type="match status" value="1"/>
</dbReference>
<sequence length="231" mass="26496">MSGLYKVLYFDVDNTLVDYDADACHAFGKASDHAITKHPHLADKLTAEVFKRARESTYIQYGDIGLPLRDWYRECMRFALEALEVYDFELADQMGQLYGLFRNTMLRVYEDVLDVIPRLASRYKLGLISNGSTRIDKLQIAQYFAYSVYAREIGYEKPAPEIFLAAAKRSGCSNGEILVIGDGQYTDILGARNAKFKMVWINRLRAELMRGIPRPDYEIHDMRELLTIAPI</sequence>
<dbReference type="InterPro" id="IPR023214">
    <property type="entry name" value="HAD_sf"/>
</dbReference>
<evidence type="ECO:0000313" key="6">
    <source>
        <dbReference type="Proteomes" id="UP000265882"/>
    </source>
</evidence>
<dbReference type="Proteomes" id="UP000265882">
    <property type="component" value="Unassembled WGS sequence"/>
</dbReference>
<dbReference type="PANTHER" id="PTHR46470">
    <property type="entry name" value="N-ACYLNEURAMINATE-9-PHOSPHATASE"/>
    <property type="match status" value="1"/>
</dbReference>
<dbReference type="InterPro" id="IPR006439">
    <property type="entry name" value="HAD-SF_hydro_IA"/>
</dbReference>
<protein>
    <submittedName>
        <fullName evidence="5">HAD family hydrolase</fullName>
    </submittedName>
</protein>
<dbReference type="InterPro" id="IPR036412">
    <property type="entry name" value="HAD-like_sf"/>
</dbReference>
<accession>A0A3A4NZJ7</accession>
<evidence type="ECO:0000313" key="5">
    <source>
        <dbReference type="EMBL" id="RJP23556.1"/>
    </source>
</evidence>
<keyword evidence="3 5" id="KW-0378">Hydrolase</keyword>
<dbReference type="Gene3D" id="3.40.50.1000">
    <property type="entry name" value="HAD superfamily/HAD-like"/>
    <property type="match status" value="1"/>
</dbReference>
<evidence type="ECO:0000256" key="1">
    <source>
        <dbReference type="ARBA" id="ARBA00001946"/>
    </source>
</evidence>
<gene>
    <name evidence="5" type="ORF">C4520_06280</name>
</gene>
<dbReference type="PANTHER" id="PTHR46470:SF2">
    <property type="entry name" value="GLYCERALDEHYDE 3-PHOSPHATE PHOSPHATASE"/>
    <property type="match status" value="1"/>
</dbReference>
<dbReference type="SFLD" id="SFLDS00003">
    <property type="entry name" value="Haloacid_Dehalogenase"/>
    <property type="match status" value="1"/>
</dbReference>
<reference evidence="5 6" key="1">
    <citation type="journal article" date="2017" name="ISME J.">
        <title>Energy and carbon metabolisms in a deep terrestrial subsurface fluid microbial community.</title>
        <authorList>
            <person name="Momper L."/>
            <person name="Jungbluth S.P."/>
            <person name="Lee M.D."/>
            <person name="Amend J.P."/>
        </authorList>
    </citation>
    <scope>NUCLEOTIDE SEQUENCE [LARGE SCALE GENOMIC DNA]</scope>
    <source>
        <strain evidence="5">SURF_5</strain>
    </source>
</reference>